<evidence type="ECO:0000256" key="14">
    <source>
        <dbReference type="ARBA" id="ARBA00051301"/>
    </source>
</evidence>
<evidence type="ECO:0000256" key="9">
    <source>
        <dbReference type="ARBA" id="ARBA00022833"/>
    </source>
</evidence>
<gene>
    <name evidence="15 17" type="primary">dapE</name>
    <name evidence="17" type="ORF">CPBP_00948</name>
</gene>
<accession>A0A7L9RU83</accession>
<dbReference type="CDD" id="cd03891">
    <property type="entry name" value="M20_DapE_proteobac"/>
    <property type="match status" value="1"/>
</dbReference>
<dbReference type="PROSITE" id="PS00759">
    <property type="entry name" value="ARGE_DAPE_CPG2_2"/>
    <property type="match status" value="1"/>
</dbReference>
<dbReference type="GO" id="GO:0019877">
    <property type="term" value="P:diaminopimelate biosynthetic process"/>
    <property type="evidence" value="ECO:0007669"/>
    <property type="project" value="UniProtKB-UniRule"/>
</dbReference>
<evidence type="ECO:0000256" key="11">
    <source>
        <dbReference type="ARBA" id="ARBA00023154"/>
    </source>
</evidence>
<evidence type="ECO:0000313" key="18">
    <source>
        <dbReference type="Proteomes" id="UP000594001"/>
    </source>
</evidence>
<reference evidence="17 18" key="1">
    <citation type="submission" date="2020-06" db="EMBL/GenBank/DDBJ databases">
        <title>The endosymbiont of the kinetoplastid Bodo saltans is a Paracaedibacter-like alpha-proteobacterium possessing a putative toxin-antitoxin system.</title>
        <authorList>
            <person name="Midha S."/>
            <person name="Rigden D.J."/>
            <person name="Siozios S."/>
            <person name="Hurst G.D.D."/>
            <person name="Jackson A.P."/>
        </authorList>
    </citation>
    <scope>NUCLEOTIDE SEQUENCE [LARGE SCALE GENOMIC DNA]</scope>
    <source>
        <strain evidence="17">Lake Konstanz</strain>
    </source>
</reference>
<dbReference type="PANTHER" id="PTHR43808">
    <property type="entry name" value="ACETYLORNITHINE DEACETYLASE"/>
    <property type="match status" value="1"/>
</dbReference>
<evidence type="ECO:0000256" key="12">
    <source>
        <dbReference type="ARBA" id="ARBA00023285"/>
    </source>
</evidence>
<evidence type="ECO:0000256" key="5">
    <source>
        <dbReference type="ARBA" id="ARBA00022391"/>
    </source>
</evidence>
<dbReference type="NCBIfam" id="NF009557">
    <property type="entry name" value="PRK13009.1"/>
    <property type="match status" value="1"/>
</dbReference>
<dbReference type="UniPathway" id="UPA00034">
    <property type="reaction ID" value="UER00021"/>
</dbReference>
<keyword evidence="9 15" id="KW-0862">Zinc</keyword>
<feature type="active site" description="Proton acceptor" evidence="15">
    <location>
        <position position="133"/>
    </location>
</feature>
<dbReference type="EMBL" id="CP054719">
    <property type="protein sequence ID" value="QOL20167.1"/>
    <property type="molecule type" value="Genomic_DNA"/>
</dbReference>
<evidence type="ECO:0000256" key="10">
    <source>
        <dbReference type="ARBA" id="ARBA00022915"/>
    </source>
</evidence>
<protein>
    <recommendedName>
        <fullName evidence="5 15">Succinyl-diaminopimelate desuccinylase</fullName>
        <shortName evidence="15">SDAP desuccinylase</shortName>
        <ecNumber evidence="4 15">3.5.1.18</ecNumber>
    </recommendedName>
    <alternativeName>
        <fullName evidence="13 15">N-succinyl-LL-2,6-diaminoheptanedioate amidohydrolase</fullName>
    </alternativeName>
</protein>
<comment type="subunit">
    <text evidence="3 15">Homodimer.</text>
</comment>
<keyword evidence="8 15" id="KW-0378">Hydrolase</keyword>
<organism evidence="17 18">
    <name type="scientific">Candidatus Bodocaedibacter vickermanii</name>
    <dbReference type="NCBI Taxonomy" id="2741701"/>
    <lineage>
        <taxon>Bacteria</taxon>
        <taxon>Pseudomonadati</taxon>
        <taxon>Pseudomonadota</taxon>
        <taxon>Alphaproteobacteria</taxon>
        <taxon>Holosporales</taxon>
        <taxon>Candidatus Paracaedibacteraceae</taxon>
        <taxon>Candidatus Bodocaedibacter</taxon>
    </lineage>
</organism>
<evidence type="ECO:0000256" key="15">
    <source>
        <dbReference type="HAMAP-Rule" id="MF_01690"/>
    </source>
</evidence>
<dbReference type="SUPFAM" id="SSF53187">
    <property type="entry name" value="Zn-dependent exopeptidases"/>
    <property type="match status" value="1"/>
</dbReference>
<dbReference type="GO" id="GO:0009014">
    <property type="term" value="F:succinyl-diaminopimelate desuccinylase activity"/>
    <property type="evidence" value="ECO:0007669"/>
    <property type="project" value="UniProtKB-UniRule"/>
</dbReference>
<dbReference type="InterPro" id="IPR002933">
    <property type="entry name" value="Peptidase_M20"/>
</dbReference>
<dbReference type="Gene3D" id="3.40.630.10">
    <property type="entry name" value="Zn peptidases"/>
    <property type="match status" value="2"/>
</dbReference>
<feature type="binding site" evidence="15">
    <location>
        <position position="134"/>
    </location>
    <ligand>
        <name>Zn(2+)</name>
        <dbReference type="ChEBI" id="CHEBI:29105"/>
        <label>2</label>
    </ligand>
</feature>
<dbReference type="InterPro" id="IPR001261">
    <property type="entry name" value="ArgE/DapE_CS"/>
</dbReference>
<feature type="binding site" evidence="15">
    <location>
        <position position="347"/>
    </location>
    <ligand>
        <name>Zn(2+)</name>
        <dbReference type="ChEBI" id="CHEBI:29105"/>
        <label>2</label>
    </ligand>
</feature>
<keyword evidence="10 15" id="KW-0220">Diaminopimelate biosynthesis</keyword>
<evidence type="ECO:0000256" key="4">
    <source>
        <dbReference type="ARBA" id="ARBA00011921"/>
    </source>
</evidence>
<keyword evidence="18" id="KW-1185">Reference proteome</keyword>
<comment type="cofactor">
    <cofactor evidence="15">
        <name>Zn(2+)</name>
        <dbReference type="ChEBI" id="CHEBI:29105"/>
    </cofactor>
    <cofactor evidence="15">
        <name>Co(2+)</name>
        <dbReference type="ChEBI" id="CHEBI:48828"/>
    </cofactor>
    <text evidence="15">Binds 2 Zn(2+) or Co(2+) ions per subunit.</text>
</comment>
<feature type="binding site" evidence="15">
    <location>
        <position position="162"/>
    </location>
    <ligand>
        <name>Zn(2+)</name>
        <dbReference type="ChEBI" id="CHEBI:29105"/>
        <label>1</label>
    </ligand>
</feature>
<evidence type="ECO:0000256" key="6">
    <source>
        <dbReference type="ARBA" id="ARBA00022605"/>
    </source>
</evidence>
<evidence type="ECO:0000256" key="13">
    <source>
        <dbReference type="ARBA" id="ARBA00031891"/>
    </source>
</evidence>
<dbReference type="RefSeq" id="WP_350331721.1">
    <property type="nucleotide sequence ID" value="NZ_CP054719.1"/>
</dbReference>
<keyword evidence="6 15" id="KW-0028">Amino-acid biosynthesis</keyword>
<comment type="pathway">
    <text evidence="1 15">Amino-acid biosynthesis; L-lysine biosynthesis via DAP pathway; LL-2,6-diaminopimelate from (S)-tetrahydrodipicolinate (succinylase route): step 3/3.</text>
</comment>
<dbReference type="GO" id="GO:0050897">
    <property type="term" value="F:cobalt ion binding"/>
    <property type="evidence" value="ECO:0007669"/>
    <property type="project" value="UniProtKB-UniRule"/>
</dbReference>
<keyword evidence="12 15" id="KW-0170">Cobalt</keyword>
<comment type="function">
    <text evidence="15">Catalyzes the hydrolysis of N-succinyl-L,L-diaminopimelic acid (SDAP), forming succinate and LL-2,6-diaminopimelate (DAP), an intermediate involved in the bacterial biosynthesis of lysine and meso-diaminopimelic acid, an essential component of bacterial cell walls.</text>
</comment>
<comment type="similarity">
    <text evidence="2 15">Belongs to the peptidase M20A family. DapE subfamily.</text>
</comment>
<dbReference type="GO" id="GO:0008270">
    <property type="term" value="F:zinc ion binding"/>
    <property type="evidence" value="ECO:0007669"/>
    <property type="project" value="UniProtKB-UniRule"/>
</dbReference>
<name>A0A7L9RU83_9PROT</name>
<dbReference type="SUPFAM" id="SSF55031">
    <property type="entry name" value="Bacterial exopeptidase dimerisation domain"/>
    <property type="match status" value="1"/>
</dbReference>
<evidence type="ECO:0000256" key="3">
    <source>
        <dbReference type="ARBA" id="ARBA00011738"/>
    </source>
</evidence>
<dbReference type="EC" id="3.5.1.18" evidence="4 15"/>
<dbReference type="InterPro" id="IPR050072">
    <property type="entry name" value="Peptidase_M20A"/>
</dbReference>
<dbReference type="HAMAP" id="MF_01690">
    <property type="entry name" value="DapE"/>
    <property type="match status" value="1"/>
</dbReference>
<dbReference type="NCBIfam" id="TIGR01246">
    <property type="entry name" value="dapE_proteo"/>
    <property type="match status" value="1"/>
</dbReference>
<evidence type="ECO:0000256" key="1">
    <source>
        <dbReference type="ARBA" id="ARBA00005130"/>
    </source>
</evidence>
<evidence type="ECO:0000259" key="16">
    <source>
        <dbReference type="Pfam" id="PF07687"/>
    </source>
</evidence>
<dbReference type="GO" id="GO:0006526">
    <property type="term" value="P:L-arginine biosynthetic process"/>
    <property type="evidence" value="ECO:0007669"/>
    <property type="project" value="TreeGrafter"/>
</dbReference>
<sequence>MLNLIDLCQRLIRFQSTTPQDDGIMNFLVQTLDSLGFSCHLLPHVDDQGSVVHNLYARRGTDSPNLCFAGHVDVVPSGAESSWTHPPFAGHIQDGAIWGRGAVDMKGSIAAFISAVINSEHKGSISFLITGDEEGAATHGTVKVIEWLKEHNEIIDFCIVGEPTSDEKLGDTIKVGRRGSLSGTLTVTGVQGHVAYPHKAENPIPNMLKLLTILNAETLDSGYDCFQPSNLEITSIDVANEASNVIPESISAKFNIRFNPSFTQLSLIERIQGALNVVDISYTLDFPNGSEPFLTNDHPAMEKLSQAIQEEVGLFPEYSTNGGTSDARFIKDIAPVVEFGLMNTFAHKVNEHVSLKDLETLARIYKRFIDLYFE</sequence>
<dbReference type="Pfam" id="PF07687">
    <property type="entry name" value="M20_dimer"/>
    <property type="match status" value="1"/>
</dbReference>
<keyword evidence="11 15" id="KW-0457">Lysine biosynthesis</keyword>
<dbReference type="GO" id="GO:0008777">
    <property type="term" value="F:acetylornithine deacetylase activity"/>
    <property type="evidence" value="ECO:0007669"/>
    <property type="project" value="TreeGrafter"/>
</dbReference>
<feature type="binding site" evidence="15">
    <location>
        <position position="71"/>
    </location>
    <ligand>
        <name>Zn(2+)</name>
        <dbReference type="ChEBI" id="CHEBI:29105"/>
        <label>1</label>
    </ligand>
</feature>
<keyword evidence="7 15" id="KW-0479">Metal-binding</keyword>
<dbReference type="AlphaFoldDB" id="A0A7L9RU83"/>
<dbReference type="InterPro" id="IPR036264">
    <property type="entry name" value="Bact_exopeptidase_dim_dom"/>
</dbReference>
<evidence type="ECO:0000256" key="8">
    <source>
        <dbReference type="ARBA" id="ARBA00022801"/>
    </source>
</evidence>
<dbReference type="GO" id="GO:0009089">
    <property type="term" value="P:lysine biosynthetic process via diaminopimelate"/>
    <property type="evidence" value="ECO:0007669"/>
    <property type="project" value="UniProtKB-UniRule"/>
</dbReference>
<feature type="binding site" evidence="15">
    <location>
        <position position="104"/>
    </location>
    <ligand>
        <name>Zn(2+)</name>
        <dbReference type="ChEBI" id="CHEBI:29105"/>
        <label>1</label>
    </ligand>
</feature>
<dbReference type="KEGG" id="pbal:CPBP_00948"/>
<dbReference type="PANTHER" id="PTHR43808:SF31">
    <property type="entry name" value="N-ACETYL-L-CITRULLINE DEACETYLASE"/>
    <property type="match status" value="1"/>
</dbReference>
<feature type="binding site" evidence="15">
    <location>
        <position position="104"/>
    </location>
    <ligand>
        <name>Zn(2+)</name>
        <dbReference type="ChEBI" id="CHEBI:29105"/>
        <label>2</label>
    </ligand>
</feature>
<dbReference type="InterPro" id="IPR011650">
    <property type="entry name" value="Peptidase_M20_dimer"/>
</dbReference>
<evidence type="ECO:0000256" key="7">
    <source>
        <dbReference type="ARBA" id="ARBA00022723"/>
    </source>
</evidence>
<dbReference type="InterPro" id="IPR005941">
    <property type="entry name" value="DapE_proteobac"/>
</dbReference>
<dbReference type="Pfam" id="PF01546">
    <property type="entry name" value="Peptidase_M20"/>
    <property type="match status" value="1"/>
</dbReference>
<feature type="domain" description="Peptidase M20 dimerisation" evidence="16">
    <location>
        <begin position="175"/>
        <end position="278"/>
    </location>
</feature>
<evidence type="ECO:0000256" key="2">
    <source>
        <dbReference type="ARBA" id="ARBA00006746"/>
    </source>
</evidence>
<proteinExistence type="inferred from homology"/>
<evidence type="ECO:0000313" key="17">
    <source>
        <dbReference type="EMBL" id="QOL20167.1"/>
    </source>
</evidence>
<comment type="catalytic activity">
    <reaction evidence="14 15">
        <text>N-succinyl-(2S,6S)-2,6-diaminopimelate + H2O = (2S,6S)-2,6-diaminopimelate + succinate</text>
        <dbReference type="Rhea" id="RHEA:22608"/>
        <dbReference type="ChEBI" id="CHEBI:15377"/>
        <dbReference type="ChEBI" id="CHEBI:30031"/>
        <dbReference type="ChEBI" id="CHEBI:57609"/>
        <dbReference type="ChEBI" id="CHEBI:58087"/>
        <dbReference type="EC" id="3.5.1.18"/>
    </reaction>
</comment>
<dbReference type="Proteomes" id="UP000594001">
    <property type="component" value="Chromosome"/>
</dbReference>
<feature type="active site" evidence="15">
    <location>
        <position position="73"/>
    </location>
</feature>